<evidence type="ECO:0000256" key="1">
    <source>
        <dbReference type="ARBA" id="ARBA00004496"/>
    </source>
</evidence>
<gene>
    <name evidence="13" type="ORF">MO867_17435</name>
</gene>
<keyword evidence="5" id="KW-0229">DNA integration</keyword>
<reference evidence="13" key="1">
    <citation type="journal article" date="2022" name="Arch. Microbiol.">
        <title>Microbulbifer okhotskensis sp. nov., isolated from a deep bottom sediment of the Okhotsk Sea.</title>
        <authorList>
            <person name="Romanenko L."/>
            <person name="Kurilenko V."/>
            <person name="Otstavnykh N."/>
            <person name="Velansky P."/>
            <person name="Isaeva M."/>
            <person name="Mikhailov V."/>
        </authorList>
    </citation>
    <scope>NUCLEOTIDE SEQUENCE</scope>
    <source>
        <strain evidence="13">OS29</strain>
    </source>
</reference>
<keyword evidence="7" id="KW-0233">DNA recombination</keyword>
<evidence type="ECO:0000256" key="6">
    <source>
        <dbReference type="ARBA" id="ARBA00023125"/>
    </source>
</evidence>
<dbReference type="GO" id="GO:0015074">
    <property type="term" value="P:DNA integration"/>
    <property type="evidence" value="ECO:0007669"/>
    <property type="project" value="UniProtKB-KW"/>
</dbReference>
<evidence type="ECO:0000256" key="5">
    <source>
        <dbReference type="ARBA" id="ARBA00022908"/>
    </source>
</evidence>
<evidence type="ECO:0000256" key="4">
    <source>
        <dbReference type="ARBA" id="ARBA00022829"/>
    </source>
</evidence>
<dbReference type="GO" id="GO:0006310">
    <property type="term" value="P:DNA recombination"/>
    <property type="evidence" value="ECO:0007669"/>
    <property type="project" value="UniProtKB-KW"/>
</dbReference>
<evidence type="ECO:0000256" key="8">
    <source>
        <dbReference type="ARBA" id="ARBA00023306"/>
    </source>
</evidence>
<proteinExistence type="predicted"/>
<protein>
    <submittedName>
        <fullName evidence="13">Site-specific integrase</fullName>
    </submittedName>
</protein>
<evidence type="ECO:0000256" key="7">
    <source>
        <dbReference type="ARBA" id="ARBA00023172"/>
    </source>
</evidence>
<evidence type="ECO:0000256" key="10">
    <source>
        <dbReference type="SAM" id="MobiDB-lite"/>
    </source>
</evidence>
<keyword evidence="6 9" id="KW-0238">DNA-binding</keyword>
<evidence type="ECO:0000313" key="13">
    <source>
        <dbReference type="EMBL" id="MCO1336117.1"/>
    </source>
</evidence>
<comment type="caution">
    <text evidence="13">The sequence shown here is derived from an EMBL/GenBank/DDBJ whole genome shotgun (WGS) entry which is preliminary data.</text>
</comment>
<dbReference type="GO" id="GO:0007059">
    <property type="term" value="P:chromosome segregation"/>
    <property type="evidence" value="ECO:0007669"/>
    <property type="project" value="UniProtKB-KW"/>
</dbReference>
<dbReference type="SUPFAM" id="SSF56349">
    <property type="entry name" value="DNA breaking-rejoining enzymes"/>
    <property type="match status" value="1"/>
</dbReference>
<feature type="region of interest" description="Disordered" evidence="10">
    <location>
        <begin position="374"/>
        <end position="417"/>
    </location>
</feature>
<feature type="compositionally biased region" description="Basic and acidic residues" evidence="10">
    <location>
        <begin position="374"/>
        <end position="386"/>
    </location>
</feature>
<keyword evidence="14" id="KW-1185">Reference proteome</keyword>
<keyword evidence="3" id="KW-0132">Cell division</keyword>
<dbReference type="GO" id="GO:0005737">
    <property type="term" value="C:cytoplasm"/>
    <property type="evidence" value="ECO:0007669"/>
    <property type="project" value="UniProtKB-SubCell"/>
</dbReference>
<evidence type="ECO:0000256" key="3">
    <source>
        <dbReference type="ARBA" id="ARBA00022618"/>
    </source>
</evidence>
<dbReference type="InterPro" id="IPR013762">
    <property type="entry name" value="Integrase-like_cat_sf"/>
</dbReference>
<evidence type="ECO:0000256" key="2">
    <source>
        <dbReference type="ARBA" id="ARBA00022490"/>
    </source>
</evidence>
<dbReference type="Proteomes" id="UP001139028">
    <property type="component" value="Unassembled WGS sequence"/>
</dbReference>
<accession>A0A9X2J606</accession>
<dbReference type="InterPro" id="IPR010998">
    <property type="entry name" value="Integrase_recombinase_N"/>
</dbReference>
<feature type="domain" description="Core-binding (CB)" evidence="12">
    <location>
        <begin position="41"/>
        <end position="172"/>
    </location>
</feature>
<name>A0A9X2J606_9GAMM</name>
<comment type="subcellular location">
    <subcellularLocation>
        <location evidence="1">Cytoplasm</location>
    </subcellularLocation>
</comment>
<dbReference type="GO" id="GO:0051301">
    <property type="term" value="P:cell division"/>
    <property type="evidence" value="ECO:0007669"/>
    <property type="project" value="UniProtKB-KW"/>
</dbReference>
<dbReference type="InterPro" id="IPR002104">
    <property type="entry name" value="Integrase_catalytic"/>
</dbReference>
<dbReference type="PROSITE" id="PS51900">
    <property type="entry name" value="CB"/>
    <property type="match status" value="1"/>
</dbReference>
<evidence type="ECO:0000313" key="14">
    <source>
        <dbReference type="Proteomes" id="UP001139028"/>
    </source>
</evidence>
<dbReference type="EMBL" id="JALBWM010000106">
    <property type="protein sequence ID" value="MCO1336117.1"/>
    <property type="molecule type" value="Genomic_DNA"/>
</dbReference>
<dbReference type="Gene3D" id="1.10.150.130">
    <property type="match status" value="1"/>
</dbReference>
<organism evidence="13 14">
    <name type="scientific">Microbulbifer okhotskensis</name>
    <dbReference type="NCBI Taxonomy" id="2926617"/>
    <lineage>
        <taxon>Bacteria</taxon>
        <taxon>Pseudomonadati</taxon>
        <taxon>Pseudomonadota</taxon>
        <taxon>Gammaproteobacteria</taxon>
        <taxon>Cellvibrionales</taxon>
        <taxon>Microbulbiferaceae</taxon>
        <taxon>Microbulbifer</taxon>
    </lineage>
</organism>
<dbReference type="PANTHER" id="PTHR30349:SF77">
    <property type="entry name" value="TYROSINE RECOMBINASE XERC"/>
    <property type="match status" value="1"/>
</dbReference>
<keyword evidence="8" id="KW-0131">Cell cycle</keyword>
<dbReference type="RefSeq" id="WP_252471522.1">
    <property type="nucleotide sequence ID" value="NZ_JALBWM010000106.1"/>
</dbReference>
<sequence length="417" mass="48013">MSASNQPPAPIIDNLSNLENPFRCSSFSASGYLNQQIPDVDTDLEFALKFLYSYNGSQATFNSYRREIERLLQWAWRIEQVSIMTLKREHIEDFVQFCIVPPIAWIGTKNVARFKTQNGERLANADWRPFVVSVSKIEFRAGKTPSTKEFRPSQASIKCVFTALSSFFDFLYQEGLVPANPVALIRQKSKFVKREQQTQVVRRISNLQWDYVLETAEILAEMSPENHERTLFIMNALFAMYLRISELIADERSAPVMGDFKKDRDGNWWFHVTGKGNKGRAITVCDQMLKALKRYRNYLQLPTLPSINEQMPLVSKSRGKGPITSTRQVRLIVQNCFDAAYQRMVEEGLGEDAEELKAATVHWLRHTGISEDVKNRPREHVRDDAGHASMATTDRYIDSDMRERHESGRSKRVKEAE</sequence>
<dbReference type="GO" id="GO:0003677">
    <property type="term" value="F:DNA binding"/>
    <property type="evidence" value="ECO:0007669"/>
    <property type="project" value="UniProtKB-UniRule"/>
</dbReference>
<dbReference type="PANTHER" id="PTHR30349">
    <property type="entry name" value="PHAGE INTEGRASE-RELATED"/>
    <property type="match status" value="1"/>
</dbReference>
<dbReference type="CDD" id="cd00397">
    <property type="entry name" value="DNA_BRE_C"/>
    <property type="match status" value="1"/>
</dbReference>
<dbReference type="AlphaFoldDB" id="A0A9X2J606"/>
<dbReference type="Gene3D" id="1.10.443.10">
    <property type="entry name" value="Intergrase catalytic core"/>
    <property type="match status" value="1"/>
</dbReference>
<dbReference type="InterPro" id="IPR044068">
    <property type="entry name" value="CB"/>
</dbReference>
<dbReference type="InterPro" id="IPR050090">
    <property type="entry name" value="Tyrosine_recombinase_XerCD"/>
</dbReference>
<feature type="compositionally biased region" description="Basic and acidic residues" evidence="10">
    <location>
        <begin position="395"/>
        <end position="417"/>
    </location>
</feature>
<dbReference type="PROSITE" id="PS51898">
    <property type="entry name" value="TYR_RECOMBINASE"/>
    <property type="match status" value="1"/>
</dbReference>
<dbReference type="InterPro" id="IPR011010">
    <property type="entry name" value="DNA_brk_join_enz"/>
</dbReference>
<keyword evidence="2" id="KW-0963">Cytoplasm</keyword>
<evidence type="ECO:0000256" key="9">
    <source>
        <dbReference type="PROSITE-ProRule" id="PRU01248"/>
    </source>
</evidence>
<evidence type="ECO:0000259" key="11">
    <source>
        <dbReference type="PROSITE" id="PS51898"/>
    </source>
</evidence>
<keyword evidence="4" id="KW-0159">Chromosome partition</keyword>
<evidence type="ECO:0000259" key="12">
    <source>
        <dbReference type="PROSITE" id="PS51900"/>
    </source>
</evidence>
<feature type="domain" description="Tyr recombinase" evidence="11">
    <location>
        <begin position="202"/>
        <end position="409"/>
    </location>
</feature>